<evidence type="ECO:0000256" key="1">
    <source>
        <dbReference type="ARBA" id="ARBA00006479"/>
    </source>
</evidence>
<organism evidence="3 4">
    <name type="scientific">Arthrobacter glacialis</name>
    <dbReference type="NCBI Taxonomy" id="1664"/>
    <lineage>
        <taxon>Bacteria</taxon>
        <taxon>Bacillati</taxon>
        <taxon>Actinomycetota</taxon>
        <taxon>Actinomycetes</taxon>
        <taxon>Micrococcales</taxon>
        <taxon>Micrococcaceae</taxon>
        <taxon>Arthrobacter</taxon>
    </lineage>
</organism>
<sequence>MNGMRRFLRGWREKFNRYCNRVFHNARWIAPRKAGTMQRLGINSPKTLRWLNSRALLAALVEAGRQYSVTELAGRLGLTRPTVEAALVDLLAEGWVGESSPAPTPNKAGRRARLYQFRADAGYLLGIDLGPRQVHAMLATLQGETVASVRHGGLDIAAGAAAESAVQNTVSEVLAQAGVQPSAVIAAVIGVPGIVSRGGELVHSVVVPDWIASGTMGNIATFLQPAATHVDNDARLATTAEAAGGVLAGMDNGVHVILGQQMGAGLLVDGKVMRGHHGAAGEIGGLGSLGWAAAAAALASAAGTANAVDPVGSVVAGAAQGEGWAVAAIEDFANGVANGIAALALAIDPEAISVGGDMAGAGELLVRPLRAAVARLGMFEPELHISAVGADAVMLGAVARARDSFHNDVLELSAALPRRRL</sequence>
<reference evidence="3 4" key="1">
    <citation type="submission" date="2018-01" db="EMBL/GenBank/DDBJ databases">
        <title>Arthrobacter sp. nov., from glaciers in China.</title>
        <authorList>
            <person name="Liu Q."/>
            <person name="Xin Y.-H."/>
        </authorList>
    </citation>
    <scope>NUCLEOTIDE SEQUENCE [LARGE SCALE GENOMIC DNA]</scope>
    <source>
        <strain evidence="3 4">HLT2-12-2</strain>
    </source>
</reference>
<accession>A0A2S3ZUX3</accession>
<dbReference type="InterPro" id="IPR036388">
    <property type="entry name" value="WH-like_DNA-bd_sf"/>
</dbReference>
<dbReference type="GO" id="GO:0006355">
    <property type="term" value="P:regulation of DNA-templated transcription"/>
    <property type="evidence" value="ECO:0007669"/>
    <property type="project" value="InterPro"/>
</dbReference>
<dbReference type="GO" id="GO:0003677">
    <property type="term" value="F:DNA binding"/>
    <property type="evidence" value="ECO:0007669"/>
    <property type="project" value="InterPro"/>
</dbReference>
<proteinExistence type="inferred from homology"/>
<evidence type="ECO:0000259" key="2">
    <source>
        <dbReference type="Pfam" id="PF09339"/>
    </source>
</evidence>
<dbReference type="AlphaFoldDB" id="A0A2S3ZUX3"/>
<dbReference type="PANTHER" id="PTHR18964">
    <property type="entry name" value="ROK (REPRESSOR, ORF, KINASE) FAMILY"/>
    <property type="match status" value="1"/>
</dbReference>
<evidence type="ECO:0000313" key="3">
    <source>
        <dbReference type="EMBL" id="POH73051.1"/>
    </source>
</evidence>
<comment type="caution">
    <text evidence="3">The sequence shown here is derived from an EMBL/GenBank/DDBJ whole genome shotgun (WGS) entry which is preliminary data.</text>
</comment>
<dbReference type="Pfam" id="PF00480">
    <property type="entry name" value="ROK"/>
    <property type="match status" value="1"/>
</dbReference>
<dbReference type="SUPFAM" id="SSF46785">
    <property type="entry name" value="Winged helix' DNA-binding domain"/>
    <property type="match status" value="1"/>
</dbReference>
<dbReference type="Gene3D" id="1.10.10.10">
    <property type="entry name" value="Winged helix-like DNA-binding domain superfamily/Winged helix DNA-binding domain"/>
    <property type="match status" value="1"/>
</dbReference>
<dbReference type="EMBL" id="PPXC01000009">
    <property type="protein sequence ID" value="POH73051.1"/>
    <property type="molecule type" value="Genomic_DNA"/>
</dbReference>
<dbReference type="SUPFAM" id="SSF53067">
    <property type="entry name" value="Actin-like ATPase domain"/>
    <property type="match status" value="1"/>
</dbReference>
<comment type="similarity">
    <text evidence="1">Belongs to the ROK (NagC/XylR) family.</text>
</comment>
<dbReference type="InterPro" id="IPR036390">
    <property type="entry name" value="WH_DNA-bd_sf"/>
</dbReference>
<name>A0A2S3ZUX3_ARTGL</name>
<dbReference type="PANTHER" id="PTHR18964:SF149">
    <property type="entry name" value="BIFUNCTIONAL UDP-N-ACETYLGLUCOSAMINE 2-EPIMERASE_N-ACETYLMANNOSAMINE KINASE"/>
    <property type="match status" value="1"/>
</dbReference>
<dbReference type="Pfam" id="PF09339">
    <property type="entry name" value="HTH_IclR"/>
    <property type="match status" value="1"/>
</dbReference>
<feature type="domain" description="HTH iclR-type" evidence="2">
    <location>
        <begin position="55"/>
        <end position="96"/>
    </location>
</feature>
<dbReference type="InterPro" id="IPR043129">
    <property type="entry name" value="ATPase_NBD"/>
</dbReference>
<protein>
    <recommendedName>
        <fullName evidence="2">HTH iclR-type domain-containing protein</fullName>
    </recommendedName>
</protein>
<dbReference type="InterPro" id="IPR000600">
    <property type="entry name" value="ROK"/>
</dbReference>
<dbReference type="Gene3D" id="3.30.420.40">
    <property type="match status" value="2"/>
</dbReference>
<keyword evidence="4" id="KW-1185">Reference proteome</keyword>
<gene>
    <name evidence="3" type="ORF">CVS27_12895</name>
</gene>
<evidence type="ECO:0000313" key="4">
    <source>
        <dbReference type="Proteomes" id="UP000237061"/>
    </source>
</evidence>
<dbReference type="Proteomes" id="UP000237061">
    <property type="component" value="Unassembled WGS sequence"/>
</dbReference>
<dbReference type="InterPro" id="IPR005471">
    <property type="entry name" value="Tscrpt_reg_IclR_N"/>
</dbReference>